<evidence type="ECO:0000313" key="1">
    <source>
        <dbReference type="EMBL" id="MPM43147.1"/>
    </source>
</evidence>
<gene>
    <name evidence="1" type="ORF">SDC9_89820</name>
</gene>
<proteinExistence type="predicted"/>
<dbReference type="EMBL" id="VSSQ01009993">
    <property type="protein sequence ID" value="MPM43147.1"/>
    <property type="molecule type" value="Genomic_DNA"/>
</dbReference>
<reference evidence="1" key="1">
    <citation type="submission" date="2019-08" db="EMBL/GenBank/DDBJ databases">
        <authorList>
            <person name="Kucharzyk K."/>
            <person name="Murdoch R.W."/>
            <person name="Higgins S."/>
            <person name="Loffler F."/>
        </authorList>
    </citation>
    <scope>NUCLEOTIDE SEQUENCE</scope>
</reference>
<protein>
    <submittedName>
        <fullName evidence="1">Uncharacterized protein</fullName>
    </submittedName>
</protein>
<comment type="caution">
    <text evidence="1">The sequence shown here is derived from an EMBL/GenBank/DDBJ whole genome shotgun (WGS) entry which is preliminary data.</text>
</comment>
<accession>A0A644ZQW2</accession>
<organism evidence="1">
    <name type="scientific">bioreactor metagenome</name>
    <dbReference type="NCBI Taxonomy" id="1076179"/>
    <lineage>
        <taxon>unclassified sequences</taxon>
        <taxon>metagenomes</taxon>
        <taxon>ecological metagenomes</taxon>
    </lineage>
</organism>
<sequence>MRQHQVQQNQVRVPLQGQLQAGFPVIGFQGLVVLPGQIEAQDIHNVLLVLYN</sequence>
<dbReference type="AlphaFoldDB" id="A0A644ZQW2"/>
<name>A0A644ZQW2_9ZZZZ</name>